<dbReference type="Proteomes" id="UP000523079">
    <property type="component" value="Unassembled WGS sequence"/>
</dbReference>
<reference evidence="3 4" key="1">
    <citation type="submission" date="2020-07" db="EMBL/GenBank/DDBJ databases">
        <title>Sequencing the genomes of 1000 actinobacteria strains.</title>
        <authorList>
            <person name="Klenk H.-P."/>
        </authorList>
    </citation>
    <scope>NUCLEOTIDE SEQUENCE [LARGE SCALE GENOMIC DNA]</scope>
    <source>
        <strain evidence="3 4">DSM 100723</strain>
    </source>
</reference>
<comment type="caution">
    <text evidence="3">The sequence shown here is derived from an EMBL/GenBank/DDBJ whole genome shotgun (WGS) entry which is preliminary data.</text>
</comment>
<evidence type="ECO:0000259" key="2">
    <source>
        <dbReference type="Pfam" id="PF18029"/>
    </source>
</evidence>
<dbReference type="AlphaFoldDB" id="A0A7W3P5L6"/>
<proteinExistence type="predicted"/>
<keyword evidence="4" id="KW-1185">Reference proteome</keyword>
<evidence type="ECO:0000313" key="3">
    <source>
        <dbReference type="EMBL" id="MBA8794116.1"/>
    </source>
</evidence>
<dbReference type="InterPro" id="IPR041581">
    <property type="entry name" value="Glyoxalase_6"/>
</dbReference>
<feature type="domain" description="Glyoxalase-like" evidence="2">
    <location>
        <begin position="12"/>
        <end position="115"/>
    </location>
</feature>
<dbReference type="Pfam" id="PF18029">
    <property type="entry name" value="Glyoxalase_6"/>
    <property type="match status" value="2"/>
</dbReference>
<evidence type="ECO:0000256" key="1">
    <source>
        <dbReference type="SAM" id="MobiDB-lite"/>
    </source>
</evidence>
<feature type="region of interest" description="Disordered" evidence="1">
    <location>
        <begin position="163"/>
        <end position="185"/>
    </location>
</feature>
<feature type="region of interest" description="Disordered" evidence="1">
    <location>
        <begin position="212"/>
        <end position="234"/>
    </location>
</feature>
<gene>
    <name evidence="3" type="ORF">FHX74_001721</name>
</gene>
<name>A0A7W3P5L6_9ACTN</name>
<dbReference type="RefSeq" id="WP_182559632.1">
    <property type="nucleotide sequence ID" value="NZ_JACGWT010000002.1"/>
</dbReference>
<dbReference type="InterPro" id="IPR029068">
    <property type="entry name" value="Glyas_Bleomycin-R_OHBP_Dase"/>
</dbReference>
<evidence type="ECO:0000313" key="4">
    <source>
        <dbReference type="Proteomes" id="UP000523079"/>
    </source>
</evidence>
<dbReference type="EMBL" id="JACGWT010000002">
    <property type="protein sequence ID" value="MBA8794116.1"/>
    <property type="molecule type" value="Genomic_DNA"/>
</dbReference>
<dbReference type="Gene3D" id="3.10.180.10">
    <property type="entry name" value="2,3-Dihydroxybiphenyl 1,2-Dioxygenase, domain 1"/>
    <property type="match status" value="2"/>
</dbReference>
<accession>A0A7W3P5L6</accession>
<sequence>MTSTLRLESIRFATVDAPSAAAFWAGLLAREVHADADGLLLPGDRGQVGLRFAPALAAPANRPWLHLHVTSRSLEHQQQLVETALGLGGRRLDVGQGPEDRFVVLADPGGNELCFIEPGNRFLAGTGPLGEVTCEGTPRVGRFWHEALDWLLVWDEGEQTAIQSPEGGTKISWDGEGWEGRSSGGERRRQRFVLVGSEPEREIARLLGLGATRSGEDPTELADPDGNLVTLRAG</sequence>
<dbReference type="SUPFAM" id="SSF54593">
    <property type="entry name" value="Glyoxalase/Bleomycin resistance protein/Dihydroxybiphenyl dioxygenase"/>
    <property type="match status" value="1"/>
</dbReference>
<dbReference type="PANTHER" id="PTHR35908:SF1">
    <property type="entry name" value="CONSERVED PROTEIN"/>
    <property type="match status" value="1"/>
</dbReference>
<dbReference type="PANTHER" id="PTHR35908">
    <property type="entry name" value="HYPOTHETICAL FUSION PROTEIN"/>
    <property type="match status" value="1"/>
</dbReference>
<feature type="domain" description="Glyoxalase-like" evidence="2">
    <location>
        <begin position="134"/>
        <end position="230"/>
    </location>
</feature>
<organism evidence="3 4">
    <name type="scientific">Microlunatus kandeliicorticis</name>
    <dbReference type="NCBI Taxonomy" id="1759536"/>
    <lineage>
        <taxon>Bacteria</taxon>
        <taxon>Bacillati</taxon>
        <taxon>Actinomycetota</taxon>
        <taxon>Actinomycetes</taxon>
        <taxon>Propionibacteriales</taxon>
        <taxon>Propionibacteriaceae</taxon>
        <taxon>Microlunatus</taxon>
    </lineage>
</organism>
<protein>
    <recommendedName>
        <fullName evidence="2">Glyoxalase-like domain-containing protein</fullName>
    </recommendedName>
</protein>